<sequence length="458" mass="53166">QRLDEVPELLSVSEKSCEYLRAGHLFFTGICHHCCLPENNTHMRFLHRCNNCQLVAYCSKDCQKRDWKTHKLYCKLFPINECKPKLKIVWGTRVSFPKNWESVLEEIQKRAVLLIVVKTQTETQLGVYSKDRQCITCGKSKTEDLYDCVCLLVSFCSEMHRIAAARHLIRCDGLRLPQVYSVLRNFESIDHSTSPTEWVKDFLPIVKDDVSKYAYTLESLQIPQTEDYWVEDVCLIRWERLSYPFTLLYALQEIGVGREEKSVGCVTSLNIHIVSPLPMLDCKMWEFFMHHLPKLEELHLSFIGPTMSLHNQYNNQIELQRCDDCFDRNRLITLSINPMHYHMYFSSDAYTEPDVVIVHAYDEAHFAMKNALLVQEGDVHAITSYRNMTYSQDTLVVLTNCIKQDLEDGIKDINKARSIDVVMPIRENPLCGISTIRNNSSLALSNINAYITCLRKKL</sequence>
<dbReference type="EMBL" id="CAXKWB010039458">
    <property type="protein sequence ID" value="CAL4153130.1"/>
    <property type="molecule type" value="Genomic_DNA"/>
</dbReference>
<dbReference type="Proteomes" id="UP001497623">
    <property type="component" value="Unassembled WGS sequence"/>
</dbReference>
<dbReference type="Gene3D" id="6.10.140.2220">
    <property type="match status" value="1"/>
</dbReference>
<name>A0AAV2S2U9_MEGNR</name>
<dbReference type="InterPro" id="IPR002893">
    <property type="entry name" value="Znf_MYND"/>
</dbReference>
<reference evidence="6 7" key="1">
    <citation type="submission" date="2024-05" db="EMBL/GenBank/DDBJ databases">
        <authorList>
            <person name="Wallberg A."/>
        </authorList>
    </citation>
    <scope>NUCLEOTIDE SEQUENCE [LARGE SCALE GENOMIC DNA]</scope>
</reference>
<dbReference type="PANTHER" id="PTHR28069">
    <property type="entry name" value="GH20023P"/>
    <property type="match status" value="1"/>
</dbReference>
<accession>A0AAV2S2U9</accession>
<dbReference type="AlphaFoldDB" id="A0AAV2S2U9"/>
<gene>
    <name evidence="6" type="ORF">MNOR_LOCUS31138</name>
</gene>
<protein>
    <recommendedName>
        <fullName evidence="5">MYND-type domain-containing protein</fullName>
    </recommendedName>
</protein>
<dbReference type="Pfam" id="PF20179">
    <property type="entry name" value="MSS51_C"/>
    <property type="match status" value="1"/>
</dbReference>
<evidence type="ECO:0000256" key="1">
    <source>
        <dbReference type="ARBA" id="ARBA00022723"/>
    </source>
</evidence>
<dbReference type="Pfam" id="PF01753">
    <property type="entry name" value="zf-MYND"/>
    <property type="match status" value="1"/>
</dbReference>
<evidence type="ECO:0000256" key="4">
    <source>
        <dbReference type="PROSITE-ProRule" id="PRU00134"/>
    </source>
</evidence>
<proteinExistence type="predicted"/>
<keyword evidence="2 4" id="KW-0863">Zinc-finger</keyword>
<dbReference type="PROSITE" id="PS01360">
    <property type="entry name" value="ZF_MYND_1"/>
    <property type="match status" value="1"/>
</dbReference>
<dbReference type="PANTHER" id="PTHR28069:SF2">
    <property type="entry name" value="GH20023P"/>
    <property type="match status" value="1"/>
</dbReference>
<evidence type="ECO:0000256" key="2">
    <source>
        <dbReference type="ARBA" id="ARBA00022771"/>
    </source>
</evidence>
<dbReference type="GO" id="GO:0008270">
    <property type="term" value="F:zinc ion binding"/>
    <property type="evidence" value="ECO:0007669"/>
    <property type="project" value="UniProtKB-KW"/>
</dbReference>
<comment type="caution">
    <text evidence="6">The sequence shown here is derived from an EMBL/GenBank/DDBJ whole genome shotgun (WGS) entry which is preliminary data.</text>
</comment>
<dbReference type="PROSITE" id="PS50865">
    <property type="entry name" value="ZF_MYND_2"/>
    <property type="match status" value="1"/>
</dbReference>
<feature type="non-terminal residue" evidence="6">
    <location>
        <position position="1"/>
    </location>
</feature>
<organism evidence="6 7">
    <name type="scientific">Meganyctiphanes norvegica</name>
    <name type="common">Northern krill</name>
    <name type="synonym">Thysanopoda norvegica</name>
    <dbReference type="NCBI Taxonomy" id="48144"/>
    <lineage>
        <taxon>Eukaryota</taxon>
        <taxon>Metazoa</taxon>
        <taxon>Ecdysozoa</taxon>
        <taxon>Arthropoda</taxon>
        <taxon>Crustacea</taxon>
        <taxon>Multicrustacea</taxon>
        <taxon>Malacostraca</taxon>
        <taxon>Eumalacostraca</taxon>
        <taxon>Eucarida</taxon>
        <taxon>Euphausiacea</taxon>
        <taxon>Euphausiidae</taxon>
        <taxon>Meganyctiphanes</taxon>
    </lineage>
</organism>
<dbReference type="InterPro" id="IPR046824">
    <property type="entry name" value="Mss51-like_C"/>
</dbReference>
<evidence type="ECO:0000313" key="6">
    <source>
        <dbReference type="EMBL" id="CAL4153130.1"/>
    </source>
</evidence>
<evidence type="ECO:0000313" key="7">
    <source>
        <dbReference type="Proteomes" id="UP001497623"/>
    </source>
</evidence>
<feature type="domain" description="MYND-type" evidence="5">
    <location>
        <begin position="31"/>
        <end position="74"/>
    </location>
</feature>
<dbReference type="SUPFAM" id="SSF144232">
    <property type="entry name" value="HIT/MYND zinc finger-like"/>
    <property type="match status" value="1"/>
</dbReference>
<keyword evidence="3" id="KW-0862">Zinc</keyword>
<keyword evidence="7" id="KW-1185">Reference proteome</keyword>
<evidence type="ECO:0000256" key="3">
    <source>
        <dbReference type="ARBA" id="ARBA00022833"/>
    </source>
</evidence>
<evidence type="ECO:0000259" key="5">
    <source>
        <dbReference type="PROSITE" id="PS50865"/>
    </source>
</evidence>
<keyword evidence="1" id="KW-0479">Metal-binding</keyword>